<protein>
    <submittedName>
        <fullName evidence="1">Uncharacterized protein</fullName>
    </submittedName>
</protein>
<evidence type="ECO:0000313" key="2">
    <source>
        <dbReference type="Proteomes" id="UP000006729"/>
    </source>
</evidence>
<sequence>MASSQIEIVSSSPFVCGLRDHNRHEQCNRESKRKKESHEKLEEGLSTLLADLNRICRAWNDLYICWYFYKVVVKKYEK</sequence>
<accession>A0ACC0TKD3</accession>
<keyword evidence="2" id="KW-1185">Reference proteome</keyword>
<proteinExistence type="predicted"/>
<dbReference type="Proteomes" id="UP000006729">
    <property type="component" value="Chromosome 1"/>
</dbReference>
<reference evidence="1 2" key="1">
    <citation type="journal article" date="2006" name="Science">
        <title>The genome of black cottonwood, Populus trichocarpa (Torr. &amp; Gray).</title>
        <authorList>
            <person name="Tuskan G.A."/>
            <person name="Difazio S."/>
            <person name="Jansson S."/>
            <person name="Bohlmann J."/>
            <person name="Grigoriev I."/>
            <person name="Hellsten U."/>
            <person name="Putnam N."/>
            <person name="Ralph S."/>
            <person name="Rombauts S."/>
            <person name="Salamov A."/>
            <person name="Schein J."/>
            <person name="Sterck L."/>
            <person name="Aerts A."/>
            <person name="Bhalerao R.R."/>
            <person name="Bhalerao R.P."/>
            <person name="Blaudez D."/>
            <person name="Boerjan W."/>
            <person name="Brun A."/>
            <person name="Brunner A."/>
            <person name="Busov V."/>
            <person name="Campbell M."/>
            <person name="Carlson J."/>
            <person name="Chalot M."/>
            <person name="Chapman J."/>
            <person name="Chen G.L."/>
            <person name="Cooper D."/>
            <person name="Coutinho P.M."/>
            <person name="Couturier J."/>
            <person name="Covert S."/>
            <person name="Cronk Q."/>
            <person name="Cunningham R."/>
            <person name="Davis J."/>
            <person name="Degroeve S."/>
            <person name="Dejardin A."/>
            <person name="Depamphilis C."/>
            <person name="Detter J."/>
            <person name="Dirks B."/>
            <person name="Dubchak I."/>
            <person name="Duplessis S."/>
            <person name="Ehlting J."/>
            <person name="Ellis B."/>
            <person name="Gendler K."/>
            <person name="Goodstein D."/>
            <person name="Gribskov M."/>
            <person name="Grimwood J."/>
            <person name="Groover A."/>
            <person name="Gunter L."/>
            <person name="Hamberger B."/>
            <person name="Heinze B."/>
            <person name="Helariutta Y."/>
            <person name="Henrissat B."/>
            <person name="Holligan D."/>
            <person name="Holt R."/>
            <person name="Huang W."/>
            <person name="Islam-Faridi N."/>
            <person name="Jones S."/>
            <person name="Jones-Rhoades M."/>
            <person name="Jorgensen R."/>
            <person name="Joshi C."/>
            <person name="Kangasjarvi J."/>
            <person name="Karlsson J."/>
            <person name="Kelleher C."/>
            <person name="Kirkpatrick R."/>
            <person name="Kirst M."/>
            <person name="Kohler A."/>
            <person name="Kalluri U."/>
            <person name="Larimer F."/>
            <person name="Leebens-Mack J."/>
            <person name="Leple J.C."/>
            <person name="Locascio P."/>
            <person name="Lou Y."/>
            <person name="Lucas S."/>
            <person name="Martin F."/>
            <person name="Montanini B."/>
            <person name="Napoli C."/>
            <person name="Nelson D.R."/>
            <person name="Nelson C."/>
            <person name="Nieminen K."/>
            <person name="Nilsson O."/>
            <person name="Pereda V."/>
            <person name="Peter G."/>
            <person name="Philippe R."/>
            <person name="Pilate G."/>
            <person name="Poliakov A."/>
            <person name="Razumovskaya J."/>
            <person name="Richardson P."/>
            <person name="Rinaldi C."/>
            <person name="Ritland K."/>
            <person name="Rouze P."/>
            <person name="Ryaboy D."/>
            <person name="Schmutz J."/>
            <person name="Schrader J."/>
            <person name="Segerman B."/>
            <person name="Shin H."/>
            <person name="Siddiqui A."/>
            <person name="Sterky F."/>
            <person name="Terry A."/>
            <person name="Tsai C.J."/>
            <person name="Uberbacher E."/>
            <person name="Unneberg P."/>
            <person name="Vahala J."/>
            <person name="Wall K."/>
            <person name="Wessler S."/>
            <person name="Yang G."/>
            <person name="Yin T."/>
            <person name="Douglas C."/>
            <person name="Marra M."/>
            <person name="Sandberg G."/>
            <person name="Van de Peer Y."/>
            <person name="Rokhsar D."/>
        </authorList>
    </citation>
    <scope>NUCLEOTIDE SEQUENCE [LARGE SCALE GENOMIC DNA]</scope>
    <source>
        <strain evidence="2">cv. Nisqually</strain>
    </source>
</reference>
<gene>
    <name evidence="1" type="ORF">POPTR_001G215166v4</name>
</gene>
<name>A0ACC0TKD3_POPTR</name>
<comment type="caution">
    <text evidence="1">The sequence shown here is derived from an EMBL/GenBank/DDBJ whole genome shotgun (WGS) entry which is preliminary data.</text>
</comment>
<organism evidence="1 2">
    <name type="scientific">Populus trichocarpa</name>
    <name type="common">Western balsam poplar</name>
    <name type="synonym">Populus balsamifera subsp. trichocarpa</name>
    <dbReference type="NCBI Taxonomy" id="3694"/>
    <lineage>
        <taxon>Eukaryota</taxon>
        <taxon>Viridiplantae</taxon>
        <taxon>Streptophyta</taxon>
        <taxon>Embryophyta</taxon>
        <taxon>Tracheophyta</taxon>
        <taxon>Spermatophyta</taxon>
        <taxon>Magnoliopsida</taxon>
        <taxon>eudicotyledons</taxon>
        <taxon>Gunneridae</taxon>
        <taxon>Pentapetalae</taxon>
        <taxon>rosids</taxon>
        <taxon>fabids</taxon>
        <taxon>Malpighiales</taxon>
        <taxon>Salicaceae</taxon>
        <taxon>Saliceae</taxon>
        <taxon>Populus</taxon>
    </lineage>
</organism>
<evidence type="ECO:0000313" key="1">
    <source>
        <dbReference type="EMBL" id="KAI9402074.1"/>
    </source>
</evidence>
<dbReference type="EMBL" id="CM009290">
    <property type="protein sequence ID" value="KAI9402074.1"/>
    <property type="molecule type" value="Genomic_DNA"/>
</dbReference>